<dbReference type="Proteomes" id="UP001497512">
    <property type="component" value="Chromosome 19"/>
</dbReference>
<dbReference type="EMBL" id="OZ019911">
    <property type="protein sequence ID" value="CAK9212342.1"/>
    <property type="molecule type" value="Genomic_DNA"/>
</dbReference>
<accession>A0ABP0U4M9</accession>
<evidence type="ECO:0000256" key="1">
    <source>
        <dbReference type="SAM" id="SignalP"/>
    </source>
</evidence>
<evidence type="ECO:0000313" key="2">
    <source>
        <dbReference type="EMBL" id="CAK9212342.1"/>
    </source>
</evidence>
<organism evidence="2 3">
    <name type="scientific">Sphagnum troendelagicum</name>
    <dbReference type="NCBI Taxonomy" id="128251"/>
    <lineage>
        <taxon>Eukaryota</taxon>
        <taxon>Viridiplantae</taxon>
        <taxon>Streptophyta</taxon>
        <taxon>Embryophyta</taxon>
        <taxon>Bryophyta</taxon>
        <taxon>Sphagnophytina</taxon>
        <taxon>Sphagnopsida</taxon>
        <taxon>Sphagnales</taxon>
        <taxon>Sphagnaceae</taxon>
        <taxon>Sphagnum</taxon>
    </lineage>
</organism>
<dbReference type="InterPro" id="IPR036770">
    <property type="entry name" value="Ankyrin_rpt-contain_sf"/>
</dbReference>
<protein>
    <recommendedName>
        <fullName evidence="4">Protein LHCP TRANSLOCATION DEFECT</fullName>
    </recommendedName>
</protein>
<dbReference type="PANTHER" id="PTHR47317">
    <property type="entry name" value="PROTEIN LHCP TRANSLOCATION DEFECT"/>
    <property type="match status" value="1"/>
</dbReference>
<dbReference type="SUPFAM" id="SSF48403">
    <property type="entry name" value="Ankyrin repeat"/>
    <property type="match status" value="1"/>
</dbReference>
<reference evidence="2" key="1">
    <citation type="submission" date="2024-02" db="EMBL/GenBank/DDBJ databases">
        <authorList>
            <consortium name="ELIXIR-Norway"/>
            <consortium name="Elixir Norway"/>
        </authorList>
    </citation>
    <scope>NUCLEOTIDE SEQUENCE</scope>
</reference>
<dbReference type="PANTHER" id="PTHR47317:SF1">
    <property type="entry name" value="PROTEIN LHCP TRANSLOCATION DEFECT"/>
    <property type="match status" value="1"/>
</dbReference>
<gene>
    <name evidence="2" type="ORF">CSSPTR1EN2_LOCUS11188</name>
</gene>
<feature type="signal peptide" evidence="1">
    <location>
        <begin position="1"/>
        <end position="19"/>
    </location>
</feature>
<evidence type="ECO:0000313" key="3">
    <source>
        <dbReference type="Proteomes" id="UP001497512"/>
    </source>
</evidence>
<evidence type="ECO:0008006" key="4">
    <source>
        <dbReference type="Google" id="ProtNLM"/>
    </source>
</evidence>
<proteinExistence type="predicted"/>
<keyword evidence="1" id="KW-0732">Signal</keyword>
<sequence length="190" mass="19995">MALLFHASLVLHPCGGAAAGSTTVRRSVEGSRSCGSGGVLRSKFVQGIAAGRRGFGDAGQLCPRGGGGSRVVAWFKFGNNGMDSKGAGIYGSQGREDFDRDDVEQYFNYMGMLATEGNYDKMDALLDQGIDAVDILLLLAASEGDRPKIQELIEAGARCDVKDVDGKTALDRAADDEIRELILSGTKASV</sequence>
<name>A0ABP0U4M9_9BRYO</name>
<dbReference type="InterPro" id="IPR044242">
    <property type="entry name" value="LTD-like"/>
</dbReference>
<feature type="chain" id="PRO_5045863367" description="Protein LHCP TRANSLOCATION DEFECT" evidence="1">
    <location>
        <begin position="20"/>
        <end position="190"/>
    </location>
</feature>
<keyword evidence="3" id="KW-1185">Reference proteome</keyword>
<dbReference type="Gene3D" id="1.25.40.20">
    <property type="entry name" value="Ankyrin repeat-containing domain"/>
    <property type="match status" value="1"/>
</dbReference>